<dbReference type="EMBL" id="SRPW01002468">
    <property type="protein sequence ID" value="KAG5992652.1"/>
    <property type="molecule type" value="Genomic_DNA"/>
</dbReference>
<evidence type="ECO:0000256" key="1">
    <source>
        <dbReference type="ARBA" id="ARBA00009183"/>
    </source>
</evidence>
<organism evidence="6 7">
    <name type="scientific">Claviceps pusilla</name>
    <dbReference type="NCBI Taxonomy" id="123648"/>
    <lineage>
        <taxon>Eukaryota</taxon>
        <taxon>Fungi</taxon>
        <taxon>Dikarya</taxon>
        <taxon>Ascomycota</taxon>
        <taxon>Pezizomycotina</taxon>
        <taxon>Sordariomycetes</taxon>
        <taxon>Hypocreomycetidae</taxon>
        <taxon>Hypocreales</taxon>
        <taxon>Clavicipitaceae</taxon>
        <taxon>Claviceps</taxon>
    </lineage>
</organism>
<gene>
    <name evidence="6" type="ORF">E4U43_003708</name>
</gene>
<protein>
    <recommendedName>
        <fullName evidence="8">L-ornithine N(5)-oxygenase</fullName>
    </recommendedName>
</protein>
<keyword evidence="2" id="KW-0285">Flavoprotein</keyword>
<evidence type="ECO:0000313" key="7">
    <source>
        <dbReference type="Proteomes" id="UP000748025"/>
    </source>
</evidence>
<evidence type="ECO:0000313" key="6">
    <source>
        <dbReference type="EMBL" id="KAG5992652.1"/>
    </source>
</evidence>
<dbReference type="InterPro" id="IPR050346">
    <property type="entry name" value="FMO-like"/>
</dbReference>
<evidence type="ECO:0000256" key="2">
    <source>
        <dbReference type="ARBA" id="ARBA00022630"/>
    </source>
</evidence>
<evidence type="ECO:0000256" key="5">
    <source>
        <dbReference type="SAM" id="MobiDB-lite"/>
    </source>
</evidence>
<comment type="caution">
    <text evidence="6">The sequence shown here is derived from an EMBL/GenBank/DDBJ whole genome shotgun (WGS) entry which is preliminary data.</text>
</comment>
<dbReference type="GO" id="GO:0004499">
    <property type="term" value="F:N,N-dimethylaniline monooxygenase activity"/>
    <property type="evidence" value="ECO:0007669"/>
    <property type="project" value="InterPro"/>
</dbReference>
<name>A0A9P7N6V2_9HYPO</name>
<keyword evidence="7" id="KW-1185">Reference proteome</keyword>
<dbReference type="GO" id="GO:0050660">
    <property type="term" value="F:flavin adenine dinucleotide binding"/>
    <property type="evidence" value="ECO:0007669"/>
    <property type="project" value="InterPro"/>
</dbReference>
<evidence type="ECO:0000256" key="4">
    <source>
        <dbReference type="ARBA" id="ARBA00023002"/>
    </source>
</evidence>
<dbReference type="OrthoDB" id="2915840at2759"/>
<keyword evidence="3" id="KW-0274">FAD</keyword>
<dbReference type="SUPFAM" id="SSF51905">
    <property type="entry name" value="FAD/NAD(P)-binding domain"/>
    <property type="match status" value="3"/>
</dbReference>
<comment type="similarity">
    <text evidence="1">Belongs to the FMO family.</text>
</comment>
<sequence>MLPDEKHDLVVVGAGLFGLAAAKTYIELHPEQSIIVLEQDSSCGGTWARDRLYRGLRSNNLRGSYEYPDFPMSEAVYGVKDGQHIPGEVLHRYLTDYAAAHGVLERTRFRTRVEAVEAMGEDGWRVHVSPVGVRSEEKEEASALSPSSSSSLPLAGRVLHTKRLIVATGLTSQPNMPCFAGQETFTAPLFHGKELHQRSETVQTCTRAVVVGAGKSAFDCAYALATGGGAAAEAGDGDGDGDGDGARVELVVRPTGYGPVWLCPPYLTPLRRKAESLLHTRLLTCFSPCPWGAEDGFGLLRRWLHGTWPGRLLTRGVWAAMDADVRTRSYRRRACADLRKLEPWQSMFWYGSSLAIDNYPHDPRDLVRRGRIRVHIADVASLNGNEVLLADGTLLQDVDAVVCATGWKKQSPVRFIGLDPDCSPGSLGALSAKERHRLASEADASILASFPMLDSSSKKSSRSSSSSSSNKTCTDDDSASPADPAQQPPSEILRNHRFMVPADDTYVSSRNLAYAGMISTVSTTILATVQALWICAFFDGKLKREPPAPDELAKEVMLHTQFARWRYPAGRYGLEAPDLAFDSLPYVDLLLKDLGLRSWRKRSWVRELVEAYSPRDYAGLVDEWLEVVDEKGGDGHDEE</sequence>
<keyword evidence="4" id="KW-0560">Oxidoreductase</keyword>
<dbReference type="Gene3D" id="3.50.50.60">
    <property type="entry name" value="FAD/NAD(P)-binding domain"/>
    <property type="match status" value="1"/>
</dbReference>
<reference evidence="6" key="1">
    <citation type="journal article" date="2020" name="bioRxiv">
        <title>Whole genome comparisons of ergot fungi reveals the divergence and evolution of species within the genus Claviceps are the result of varying mechanisms driving genome evolution and host range expansion.</title>
        <authorList>
            <person name="Wyka S.A."/>
            <person name="Mondo S.J."/>
            <person name="Liu M."/>
            <person name="Dettman J."/>
            <person name="Nalam V."/>
            <person name="Broders K.D."/>
        </authorList>
    </citation>
    <scope>NUCLEOTIDE SEQUENCE</scope>
    <source>
        <strain evidence="6">CCC 602</strain>
    </source>
</reference>
<dbReference type="GO" id="GO:0050661">
    <property type="term" value="F:NADP binding"/>
    <property type="evidence" value="ECO:0007669"/>
    <property type="project" value="InterPro"/>
</dbReference>
<accession>A0A9P7N6V2</accession>
<evidence type="ECO:0000256" key="3">
    <source>
        <dbReference type="ARBA" id="ARBA00022827"/>
    </source>
</evidence>
<dbReference type="InterPro" id="IPR020946">
    <property type="entry name" value="Flavin_mOase-like"/>
</dbReference>
<dbReference type="PANTHER" id="PTHR23023">
    <property type="entry name" value="DIMETHYLANILINE MONOOXYGENASE"/>
    <property type="match status" value="1"/>
</dbReference>
<dbReference type="Pfam" id="PF00743">
    <property type="entry name" value="FMO-like"/>
    <property type="match status" value="1"/>
</dbReference>
<proteinExistence type="inferred from homology"/>
<dbReference type="Proteomes" id="UP000748025">
    <property type="component" value="Unassembled WGS sequence"/>
</dbReference>
<evidence type="ECO:0008006" key="8">
    <source>
        <dbReference type="Google" id="ProtNLM"/>
    </source>
</evidence>
<dbReference type="AlphaFoldDB" id="A0A9P7N6V2"/>
<feature type="compositionally biased region" description="Low complexity" evidence="5">
    <location>
        <begin position="479"/>
        <end position="490"/>
    </location>
</feature>
<dbReference type="InterPro" id="IPR036188">
    <property type="entry name" value="FAD/NAD-bd_sf"/>
</dbReference>
<feature type="region of interest" description="Disordered" evidence="5">
    <location>
        <begin position="454"/>
        <end position="493"/>
    </location>
</feature>